<dbReference type="SUPFAM" id="SSF56672">
    <property type="entry name" value="DNA/RNA polymerases"/>
    <property type="match status" value="1"/>
</dbReference>
<name>A0AAV2Q4T4_MEGNR</name>
<reference evidence="2 3" key="1">
    <citation type="submission" date="2024-05" db="EMBL/GenBank/DDBJ databases">
        <authorList>
            <person name="Wallberg A."/>
        </authorList>
    </citation>
    <scope>NUCLEOTIDE SEQUENCE [LARGE SCALE GENOMIC DNA]</scope>
</reference>
<keyword evidence="3" id="KW-1185">Reference proteome</keyword>
<feature type="domain" description="Reverse transcriptase" evidence="1">
    <location>
        <begin position="26"/>
        <end position="294"/>
    </location>
</feature>
<sequence length="298" mass="33689">TDEISNAFLKHLPPTKTQELLGLFNRSWKEGKLPPPWKTGLIIPISKPGKPPELPESYRPIALLQCTSKLMESMVGNRLNHIAETKKLLTESQHGFRFGRSAIDPIIDLEHEIRIGLATKQVTIAVFFDLKAAYDSVDHMHLLHTLAECGIGGRLLTWIQDFLTTRHICTLVEDFISEILEITQGVPQGSGLSTILFILLLRTLPKSLKPVRPREFAGDVSYSVSADSLEEAEQLMQDAIERFYEWTQAKGLQINTQKSKVMCFTRKQDKTPRLILNNEELEVVSTFKYLGFVLAPHT</sequence>
<dbReference type="Pfam" id="PF00078">
    <property type="entry name" value="RVT_1"/>
    <property type="match status" value="1"/>
</dbReference>
<dbReference type="InterPro" id="IPR043502">
    <property type="entry name" value="DNA/RNA_pol_sf"/>
</dbReference>
<evidence type="ECO:0000313" key="3">
    <source>
        <dbReference type="Proteomes" id="UP001497623"/>
    </source>
</evidence>
<comment type="caution">
    <text evidence="2">The sequence shown here is derived from an EMBL/GenBank/DDBJ whole genome shotgun (WGS) entry which is preliminary data.</text>
</comment>
<dbReference type="EMBL" id="CAXKWB010003998">
    <property type="protein sequence ID" value="CAL4071453.1"/>
    <property type="molecule type" value="Genomic_DNA"/>
</dbReference>
<dbReference type="CDD" id="cd01650">
    <property type="entry name" value="RT_nLTR_like"/>
    <property type="match status" value="1"/>
</dbReference>
<evidence type="ECO:0000259" key="1">
    <source>
        <dbReference type="PROSITE" id="PS50878"/>
    </source>
</evidence>
<dbReference type="PANTHER" id="PTHR19446">
    <property type="entry name" value="REVERSE TRANSCRIPTASES"/>
    <property type="match status" value="1"/>
</dbReference>
<evidence type="ECO:0000313" key="2">
    <source>
        <dbReference type="EMBL" id="CAL4071453.1"/>
    </source>
</evidence>
<dbReference type="InterPro" id="IPR000477">
    <property type="entry name" value="RT_dom"/>
</dbReference>
<protein>
    <recommendedName>
        <fullName evidence="1">Reverse transcriptase domain-containing protein</fullName>
    </recommendedName>
</protein>
<dbReference type="PROSITE" id="PS50878">
    <property type="entry name" value="RT_POL"/>
    <property type="match status" value="1"/>
</dbReference>
<dbReference type="GO" id="GO:0071897">
    <property type="term" value="P:DNA biosynthetic process"/>
    <property type="evidence" value="ECO:0007669"/>
    <property type="project" value="UniProtKB-ARBA"/>
</dbReference>
<organism evidence="2 3">
    <name type="scientific">Meganyctiphanes norvegica</name>
    <name type="common">Northern krill</name>
    <name type="synonym">Thysanopoda norvegica</name>
    <dbReference type="NCBI Taxonomy" id="48144"/>
    <lineage>
        <taxon>Eukaryota</taxon>
        <taxon>Metazoa</taxon>
        <taxon>Ecdysozoa</taxon>
        <taxon>Arthropoda</taxon>
        <taxon>Crustacea</taxon>
        <taxon>Multicrustacea</taxon>
        <taxon>Malacostraca</taxon>
        <taxon>Eumalacostraca</taxon>
        <taxon>Eucarida</taxon>
        <taxon>Euphausiacea</taxon>
        <taxon>Euphausiidae</taxon>
        <taxon>Meganyctiphanes</taxon>
    </lineage>
</organism>
<dbReference type="AlphaFoldDB" id="A0AAV2Q4T4"/>
<proteinExistence type="predicted"/>
<feature type="non-terminal residue" evidence="2">
    <location>
        <position position="1"/>
    </location>
</feature>
<dbReference type="Proteomes" id="UP001497623">
    <property type="component" value="Unassembled WGS sequence"/>
</dbReference>
<accession>A0AAV2Q4T4</accession>
<gene>
    <name evidence="2" type="ORF">MNOR_LOCUS8544</name>
</gene>